<accession>A0A0G4L450</accession>
<feature type="region of interest" description="Disordered" evidence="1">
    <location>
        <begin position="72"/>
        <end position="98"/>
    </location>
</feature>
<feature type="region of interest" description="Disordered" evidence="1">
    <location>
        <begin position="1"/>
        <end position="49"/>
    </location>
</feature>
<name>A0A0G4L450_VERLO</name>
<dbReference type="AlphaFoldDB" id="A0A0G4L450"/>
<organism evidence="2 3">
    <name type="scientific">Verticillium longisporum</name>
    <name type="common">Verticillium dahliae var. longisporum</name>
    <dbReference type="NCBI Taxonomy" id="100787"/>
    <lineage>
        <taxon>Eukaryota</taxon>
        <taxon>Fungi</taxon>
        <taxon>Dikarya</taxon>
        <taxon>Ascomycota</taxon>
        <taxon>Pezizomycotina</taxon>
        <taxon>Sordariomycetes</taxon>
        <taxon>Hypocreomycetidae</taxon>
        <taxon>Glomerellales</taxon>
        <taxon>Plectosphaerellaceae</taxon>
        <taxon>Verticillium</taxon>
    </lineage>
</organism>
<feature type="compositionally biased region" description="Basic and acidic residues" evidence="1">
    <location>
        <begin position="81"/>
        <end position="98"/>
    </location>
</feature>
<gene>
    <name evidence="2" type="ORF">BN1723_011025</name>
</gene>
<dbReference type="EMBL" id="CVQI01007113">
    <property type="protein sequence ID" value="CRK16540.1"/>
    <property type="molecule type" value="Genomic_DNA"/>
</dbReference>
<reference evidence="3" key="1">
    <citation type="submission" date="2015-05" db="EMBL/GenBank/DDBJ databases">
        <authorList>
            <person name="Fogelqvist Johan"/>
        </authorList>
    </citation>
    <scope>NUCLEOTIDE SEQUENCE [LARGE SCALE GENOMIC DNA]</scope>
</reference>
<evidence type="ECO:0000313" key="3">
    <source>
        <dbReference type="Proteomes" id="UP000045706"/>
    </source>
</evidence>
<evidence type="ECO:0000313" key="2">
    <source>
        <dbReference type="EMBL" id="CRK16540.1"/>
    </source>
</evidence>
<protein>
    <submittedName>
        <fullName evidence="2">Uncharacterized protein</fullName>
    </submittedName>
</protein>
<proteinExistence type="predicted"/>
<feature type="compositionally biased region" description="Polar residues" evidence="1">
    <location>
        <begin position="19"/>
        <end position="29"/>
    </location>
</feature>
<dbReference type="Proteomes" id="UP000045706">
    <property type="component" value="Unassembled WGS sequence"/>
</dbReference>
<sequence length="98" mass="11135">MHRSISVAIGVARHGDTKLFQSSLPSRQAMHTHQRKQTSKSPTHVLDEVQSPQDVRHLFHEDKSVARYVTEDSQCHTGPIHRSESTSHGGEHHHEMSR</sequence>
<evidence type="ECO:0000256" key="1">
    <source>
        <dbReference type="SAM" id="MobiDB-lite"/>
    </source>
</evidence>